<keyword evidence="1" id="KW-0812">Transmembrane</keyword>
<dbReference type="InterPro" id="IPR003675">
    <property type="entry name" value="Rce1/LyrA-like_dom"/>
</dbReference>
<feature type="transmembrane region" description="Helical" evidence="1">
    <location>
        <begin position="82"/>
        <end position="105"/>
    </location>
</feature>
<feature type="transmembrane region" description="Helical" evidence="1">
    <location>
        <begin position="187"/>
        <end position="208"/>
    </location>
</feature>
<dbReference type="GO" id="GO:0080120">
    <property type="term" value="P:CAAX-box protein maturation"/>
    <property type="evidence" value="ECO:0007669"/>
    <property type="project" value="UniProtKB-ARBA"/>
</dbReference>
<dbReference type="EMBL" id="CP046522">
    <property type="protein sequence ID" value="QGU95557.1"/>
    <property type="molecule type" value="Genomic_DNA"/>
</dbReference>
<evidence type="ECO:0000313" key="4">
    <source>
        <dbReference type="Proteomes" id="UP000422764"/>
    </source>
</evidence>
<feature type="transmembrane region" description="Helical" evidence="1">
    <location>
        <begin position="215"/>
        <end position="233"/>
    </location>
</feature>
<keyword evidence="4" id="KW-1185">Reference proteome</keyword>
<dbReference type="AlphaFoldDB" id="A0A6I6F4Z6"/>
<reference evidence="3 4" key="1">
    <citation type="submission" date="2019-12" db="EMBL/GenBank/DDBJ databases">
        <title>Genome sequenceing of Clostridium bovifaecis.</title>
        <authorList>
            <person name="Yao Y."/>
        </authorList>
    </citation>
    <scope>NUCLEOTIDE SEQUENCE [LARGE SCALE GENOMIC DNA]</scope>
    <source>
        <strain evidence="3 4">BXX</strain>
    </source>
</reference>
<keyword evidence="1" id="KW-1133">Transmembrane helix</keyword>
<keyword evidence="3" id="KW-0645">Protease</keyword>
<proteinExistence type="predicted"/>
<feature type="transmembrane region" description="Helical" evidence="1">
    <location>
        <begin position="41"/>
        <end position="61"/>
    </location>
</feature>
<feature type="transmembrane region" description="Helical" evidence="1">
    <location>
        <begin position="12"/>
        <end position="35"/>
    </location>
</feature>
<feature type="transmembrane region" description="Helical" evidence="1">
    <location>
        <begin position="239"/>
        <end position="258"/>
    </location>
</feature>
<feature type="domain" description="CAAX prenyl protease 2/Lysostaphin resistance protein A-like" evidence="2">
    <location>
        <begin position="124"/>
        <end position="227"/>
    </location>
</feature>
<dbReference type="PANTHER" id="PTHR35797">
    <property type="entry name" value="PROTEASE-RELATED"/>
    <property type="match status" value="1"/>
</dbReference>
<dbReference type="GO" id="GO:0004175">
    <property type="term" value="F:endopeptidase activity"/>
    <property type="evidence" value="ECO:0007669"/>
    <property type="project" value="UniProtKB-ARBA"/>
</dbReference>
<feature type="transmembrane region" description="Helical" evidence="1">
    <location>
        <begin position="156"/>
        <end position="175"/>
    </location>
</feature>
<keyword evidence="3" id="KW-0482">Metalloprotease</keyword>
<name>A0A6I6F4Z6_9CLOT</name>
<protein>
    <submittedName>
        <fullName evidence="3">CPBP family intramembrane metalloprotease</fullName>
    </submittedName>
</protein>
<keyword evidence="1" id="KW-0472">Membrane</keyword>
<feature type="transmembrane region" description="Helical" evidence="1">
    <location>
        <begin position="117"/>
        <end position="135"/>
    </location>
</feature>
<dbReference type="Proteomes" id="UP000422764">
    <property type="component" value="Chromosome"/>
</dbReference>
<evidence type="ECO:0000256" key="1">
    <source>
        <dbReference type="SAM" id="Phobius"/>
    </source>
</evidence>
<evidence type="ECO:0000313" key="3">
    <source>
        <dbReference type="EMBL" id="QGU95557.1"/>
    </source>
</evidence>
<dbReference type="Pfam" id="PF02517">
    <property type="entry name" value="Rce1-like"/>
    <property type="match status" value="1"/>
</dbReference>
<evidence type="ECO:0000259" key="2">
    <source>
        <dbReference type="Pfam" id="PF02517"/>
    </source>
</evidence>
<dbReference type="PANTHER" id="PTHR35797:SF1">
    <property type="entry name" value="PROTEASE"/>
    <property type="match status" value="1"/>
</dbReference>
<sequence>MKEKKIDVMWKYVINAYLLFWVMILGIGGLASMVFHASTTVMRWITVLCSWSPTIVLLFMLKNLKINMDIKEFYKKVFKEKLKISLILIIPVLIISIFFMAVWILSAIEKTSITAQLMFVPSGLCSMTMFTILQGPTGEESGWRGYLRPELEERYGFIKGNLILGVVWAFWHTPLWFVSSDYTGLQALTYIVANIVVMTALTVIMGIFMKKCNNLFIAFWIHFCFNFSLNFFAGDGYFFIIFSVLYLATALAFLGVYLKNNRKAHIIG</sequence>
<dbReference type="GO" id="GO:0006508">
    <property type="term" value="P:proteolysis"/>
    <property type="evidence" value="ECO:0007669"/>
    <property type="project" value="UniProtKB-KW"/>
</dbReference>
<dbReference type="GO" id="GO:0008237">
    <property type="term" value="F:metallopeptidase activity"/>
    <property type="evidence" value="ECO:0007669"/>
    <property type="project" value="UniProtKB-KW"/>
</dbReference>
<organism evidence="3 4">
    <name type="scientific">Clostridium bovifaecis</name>
    <dbReference type="NCBI Taxonomy" id="2184719"/>
    <lineage>
        <taxon>Bacteria</taxon>
        <taxon>Bacillati</taxon>
        <taxon>Bacillota</taxon>
        <taxon>Clostridia</taxon>
        <taxon>Eubacteriales</taxon>
        <taxon>Clostridiaceae</taxon>
        <taxon>Clostridium</taxon>
    </lineage>
</organism>
<accession>A0A6I6F4Z6</accession>
<keyword evidence="3" id="KW-0378">Hydrolase</keyword>
<dbReference type="InterPro" id="IPR042150">
    <property type="entry name" value="MmRce1-like"/>
</dbReference>
<gene>
    <name evidence="3" type="ORF">GOM49_11065</name>
</gene>